<comment type="caution">
    <text evidence="1">The sequence shown here is derived from an EMBL/GenBank/DDBJ whole genome shotgun (WGS) entry which is preliminary data.</text>
</comment>
<gene>
    <name evidence="1" type="ORF">Snoj_15540</name>
</gene>
<dbReference type="RefSeq" id="WP_189741648.1">
    <property type="nucleotide sequence ID" value="NZ_BMRL01000010.1"/>
</dbReference>
<dbReference type="GeneID" id="95593976"/>
<reference evidence="2" key="1">
    <citation type="submission" date="2023-07" db="EMBL/GenBank/DDBJ databases">
        <title>Whole genome shotgun sequence of Streptomyces nojiriensis NBRC 13794.</title>
        <authorList>
            <person name="Komaki H."/>
            <person name="Tamura T."/>
        </authorList>
    </citation>
    <scope>NUCLEOTIDE SEQUENCE [LARGE SCALE GENOMIC DNA]</scope>
    <source>
        <strain evidence="2">NBRC 13794</strain>
    </source>
</reference>
<dbReference type="EMBL" id="BNEC01000003">
    <property type="protein sequence ID" value="GHI67636.1"/>
    <property type="molecule type" value="Genomic_DNA"/>
</dbReference>
<evidence type="ECO:0000313" key="1">
    <source>
        <dbReference type="EMBL" id="GHI67636.1"/>
    </source>
</evidence>
<name>A0ABQ3SHN8_9ACTN</name>
<protein>
    <recommendedName>
        <fullName evidence="3">ASPIC/UnbV domain-containing protein</fullName>
    </recommendedName>
</protein>
<organism evidence="1 2">
    <name type="scientific">Streptomyces nojiriensis</name>
    <dbReference type="NCBI Taxonomy" id="66374"/>
    <lineage>
        <taxon>Bacteria</taxon>
        <taxon>Bacillati</taxon>
        <taxon>Actinomycetota</taxon>
        <taxon>Actinomycetes</taxon>
        <taxon>Kitasatosporales</taxon>
        <taxon>Streptomycetaceae</taxon>
        <taxon>Streptomyces</taxon>
    </lineage>
</organism>
<accession>A0ABQ3SHN8</accession>
<evidence type="ECO:0008006" key="3">
    <source>
        <dbReference type="Google" id="ProtNLM"/>
    </source>
</evidence>
<evidence type="ECO:0000313" key="2">
    <source>
        <dbReference type="Proteomes" id="UP000613974"/>
    </source>
</evidence>
<dbReference type="Proteomes" id="UP000613974">
    <property type="component" value="Unassembled WGS sequence"/>
</dbReference>
<proteinExistence type="predicted"/>
<keyword evidence="2" id="KW-1185">Reference proteome</keyword>
<sequence>MTLHGDVGSHGLDGGTEMAASGSIWSHATQIAAGRFNAATYVTDLMVRWSSGALNNHVGTTTGGLGSEQPIHGPDKTWTHSVIMTTGQYTGDGLTNDLIIRWNDGETTLYKDTRLGSEIMIAPPAQAARQVRP</sequence>